<dbReference type="CDD" id="cd17574">
    <property type="entry name" value="REC_OmpR"/>
    <property type="match status" value="1"/>
</dbReference>
<feature type="domain" description="OmpR/PhoB-type" evidence="9">
    <location>
        <begin position="125"/>
        <end position="225"/>
    </location>
</feature>
<keyword evidence="2" id="KW-0902">Two-component regulatory system</keyword>
<evidence type="ECO:0000259" key="9">
    <source>
        <dbReference type="PROSITE" id="PS51755"/>
    </source>
</evidence>
<dbReference type="Gene3D" id="6.10.250.690">
    <property type="match status" value="1"/>
</dbReference>
<dbReference type="InterPro" id="IPR016032">
    <property type="entry name" value="Sig_transdc_resp-reg_C-effctor"/>
</dbReference>
<sequence length="228" mass="25839">MYLLLVEDDQRLTRLLKHLITREGHTLDVATDGHLARSFLKEGRYDLLILDWMLPGVSGIDLCREARQSGFNGGILMLTAKDSLEDRLQGFSTGADDYLLKPFEPPELLARIEALGRRVHLTLQEQLLQAGNWLLDCSTRCIGIQGGSQAELTQREFQLLELLMRKAGQCLPREIIFDRVWGRDQAVTDNTLDATLRLLRKKLSALAPGQQPIETLRGLGYRFQADRK</sequence>
<dbReference type="SMART" id="SM00448">
    <property type="entry name" value="REC"/>
    <property type="match status" value="1"/>
</dbReference>
<evidence type="ECO:0000256" key="2">
    <source>
        <dbReference type="ARBA" id="ARBA00023012"/>
    </source>
</evidence>
<protein>
    <submittedName>
        <fullName evidence="10">DNA-binding response regulator, OmpR family, contains REC and winged-helix (WHTH) domain</fullName>
    </submittedName>
</protein>
<dbReference type="SUPFAM" id="SSF52172">
    <property type="entry name" value="CheY-like"/>
    <property type="match status" value="1"/>
</dbReference>
<dbReference type="Pfam" id="PF00486">
    <property type="entry name" value="Trans_reg_C"/>
    <property type="match status" value="1"/>
</dbReference>
<evidence type="ECO:0000256" key="5">
    <source>
        <dbReference type="ARBA" id="ARBA00023163"/>
    </source>
</evidence>
<evidence type="ECO:0000256" key="3">
    <source>
        <dbReference type="ARBA" id="ARBA00023015"/>
    </source>
</evidence>
<keyword evidence="5" id="KW-0804">Transcription</keyword>
<accession>A0A1I1H7M7</accession>
<dbReference type="Gene3D" id="3.40.50.2300">
    <property type="match status" value="1"/>
</dbReference>
<dbReference type="InterPro" id="IPR036388">
    <property type="entry name" value="WH-like_DNA-bd_sf"/>
</dbReference>
<dbReference type="EMBL" id="FOLH01000003">
    <property type="protein sequence ID" value="SFC20017.1"/>
    <property type="molecule type" value="Genomic_DNA"/>
</dbReference>
<dbReference type="GO" id="GO:0006355">
    <property type="term" value="P:regulation of DNA-templated transcription"/>
    <property type="evidence" value="ECO:0007669"/>
    <property type="project" value="InterPro"/>
</dbReference>
<dbReference type="STRING" id="1122252.SAMN05660443_1858"/>
<dbReference type="Pfam" id="PF00072">
    <property type="entry name" value="Response_reg"/>
    <property type="match status" value="1"/>
</dbReference>
<dbReference type="GO" id="GO:0000976">
    <property type="term" value="F:transcription cis-regulatory region binding"/>
    <property type="evidence" value="ECO:0007669"/>
    <property type="project" value="TreeGrafter"/>
</dbReference>
<dbReference type="GO" id="GO:0005829">
    <property type="term" value="C:cytosol"/>
    <property type="evidence" value="ECO:0007669"/>
    <property type="project" value="TreeGrafter"/>
</dbReference>
<keyword evidence="11" id="KW-1185">Reference proteome</keyword>
<dbReference type="InterPro" id="IPR001789">
    <property type="entry name" value="Sig_transdc_resp-reg_receiver"/>
</dbReference>
<dbReference type="GO" id="GO:0000156">
    <property type="term" value="F:phosphorelay response regulator activity"/>
    <property type="evidence" value="ECO:0007669"/>
    <property type="project" value="TreeGrafter"/>
</dbReference>
<proteinExistence type="predicted"/>
<dbReference type="Gene3D" id="1.10.10.10">
    <property type="entry name" value="Winged helix-like DNA-binding domain superfamily/Winged helix DNA-binding domain"/>
    <property type="match status" value="1"/>
</dbReference>
<feature type="modified residue" description="4-aspartylphosphate" evidence="6">
    <location>
        <position position="51"/>
    </location>
</feature>
<dbReference type="GO" id="GO:0032993">
    <property type="term" value="C:protein-DNA complex"/>
    <property type="evidence" value="ECO:0007669"/>
    <property type="project" value="TreeGrafter"/>
</dbReference>
<feature type="DNA-binding region" description="OmpR/PhoB-type" evidence="7">
    <location>
        <begin position="125"/>
        <end position="225"/>
    </location>
</feature>
<dbReference type="InterPro" id="IPR011006">
    <property type="entry name" value="CheY-like_superfamily"/>
</dbReference>
<evidence type="ECO:0000259" key="8">
    <source>
        <dbReference type="PROSITE" id="PS50110"/>
    </source>
</evidence>
<dbReference type="AlphaFoldDB" id="A0A1I1H7M7"/>
<reference evidence="10 11" key="1">
    <citation type="submission" date="2016-10" db="EMBL/GenBank/DDBJ databases">
        <authorList>
            <person name="de Groot N.N."/>
        </authorList>
    </citation>
    <scope>NUCLEOTIDE SEQUENCE [LARGE SCALE GENOMIC DNA]</scope>
    <source>
        <strain evidence="10 11">DSM 18438</strain>
    </source>
</reference>
<keyword evidence="4 7" id="KW-0238">DNA-binding</keyword>
<dbReference type="SMART" id="SM00862">
    <property type="entry name" value="Trans_reg_C"/>
    <property type="match status" value="1"/>
</dbReference>
<organism evidence="10 11">
    <name type="scientific">Marinospirillum celere</name>
    <dbReference type="NCBI Taxonomy" id="1122252"/>
    <lineage>
        <taxon>Bacteria</taxon>
        <taxon>Pseudomonadati</taxon>
        <taxon>Pseudomonadota</taxon>
        <taxon>Gammaproteobacteria</taxon>
        <taxon>Oceanospirillales</taxon>
        <taxon>Oceanospirillaceae</taxon>
        <taxon>Marinospirillum</taxon>
    </lineage>
</organism>
<evidence type="ECO:0000313" key="11">
    <source>
        <dbReference type="Proteomes" id="UP000199058"/>
    </source>
</evidence>
<evidence type="ECO:0000256" key="7">
    <source>
        <dbReference type="PROSITE-ProRule" id="PRU01091"/>
    </source>
</evidence>
<gene>
    <name evidence="10" type="ORF">SAMN05660443_1858</name>
</gene>
<dbReference type="PANTHER" id="PTHR48111">
    <property type="entry name" value="REGULATOR OF RPOS"/>
    <property type="match status" value="1"/>
</dbReference>
<dbReference type="PROSITE" id="PS51755">
    <property type="entry name" value="OMPR_PHOB"/>
    <property type="match status" value="1"/>
</dbReference>
<evidence type="ECO:0000256" key="1">
    <source>
        <dbReference type="ARBA" id="ARBA00022553"/>
    </source>
</evidence>
<keyword evidence="1 6" id="KW-0597">Phosphoprotein</keyword>
<dbReference type="OrthoDB" id="9802426at2"/>
<keyword evidence="3" id="KW-0805">Transcription regulation</keyword>
<dbReference type="PROSITE" id="PS50110">
    <property type="entry name" value="RESPONSE_REGULATORY"/>
    <property type="match status" value="1"/>
</dbReference>
<dbReference type="SUPFAM" id="SSF46894">
    <property type="entry name" value="C-terminal effector domain of the bipartite response regulators"/>
    <property type="match status" value="1"/>
</dbReference>
<dbReference type="CDD" id="cd00383">
    <property type="entry name" value="trans_reg_C"/>
    <property type="match status" value="1"/>
</dbReference>
<dbReference type="PANTHER" id="PTHR48111:SF22">
    <property type="entry name" value="REGULATOR OF RPOS"/>
    <property type="match status" value="1"/>
</dbReference>
<evidence type="ECO:0000256" key="6">
    <source>
        <dbReference type="PROSITE-ProRule" id="PRU00169"/>
    </source>
</evidence>
<name>A0A1I1H7M7_9GAMM</name>
<feature type="domain" description="Response regulatory" evidence="8">
    <location>
        <begin position="2"/>
        <end position="116"/>
    </location>
</feature>
<dbReference type="InterPro" id="IPR001867">
    <property type="entry name" value="OmpR/PhoB-type_DNA-bd"/>
</dbReference>
<dbReference type="InterPro" id="IPR039420">
    <property type="entry name" value="WalR-like"/>
</dbReference>
<dbReference type="Proteomes" id="UP000199058">
    <property type="component" value="Unassembled WGS sequence"/>
</dbReference>
<dbReference type="RefSeq" id="WP_091962434.1">
    <property type="nucleotide sequence ID" value="NZ_FOLH01000003.1"/>
</dbReference>
<evidence type="ECO:0000313" key="10">
    <source>
        <dbReference type="EMBL" id="SFC20017.1"/>
    </source>
</evidence>
<evidence type="ECO:0000256" key="4">
    <source>
        <dbReference type="ARBA" id="ARBA00023125"/>
    </source>
</evidence>